<evidence type="ECO:0000256" key="3">
    <source>
        <dbReference type="ARBA" id="ARBA00022896"/>
    </source>
</evidence>
<keyword evidence="5 7" id="KW-0560">Oxidoreductase</keyword>
<evidence type="ECO:0000259" key="6">
    <source>
        <dbReference type="PROSITE" id="PS51471"/>
    </source>
</evidence>
<dbReference type="GO" id="GO:0008168">
    <property type="term" value="F:methyltransferase activity"/>
    <property type="evidence" value="ECO:0007669"/>
    <property type="project" value="UniProtKB-KW"/>
</dbReference>
<keyword evidence="4 5" id="KW-0408">Iron</keyword>
<dbReference type="InterPro" id="IPR026992">
    <property type="entry name" value="DIOX_N"/>
</dbReference>
<evidence type="ECO:0000256" key="2">
    <source>
        <dbReference type="ARBA" id="ARBA00022723"/>
    </source>
</evidence>
<comment type="similarity">
    <text evidence="1 5">Belongs to the iron/ascorbate-dependent oxidoreductase family.</text>
</comment>
<dbReference type="Proteomes" id="UP000238479">
    <property type="component" value="Chromosome 2"/>
</dbReference>
<sequence length="358" mass="40576">MVSSKPACFGPSHHHSGVSCIEEFVTDDSVIEVPQNYVISDQESPISDATILATIPTIDMRQLVLINQSANNDELEKLHSTCKEWGIFQLVNHGVSSALLDKVKQELEDFFKLPLEEKMRYKVRPGDVEGYGTVVKSQDQKLDWGNRFFMFTNPRRKPHLFPELPTSLRSNTLETYMLELQRIARTLLGLMGKLLKMKMEEMEKLFEDGLQSLRMTHYPPCPKPELVIGLRPHSDGSGITILHQVGGVQGLQIKKDGAWFPVMFDHGAFVVNVGDILEILSDGLYKSIEHKVTVNPENERISIAMFFMPKLEAEIGPVTAMRDPQKPPSYGKIGMEKFVEKYFAHNLNGKTPFERMKT</sequence>
<comment type="caution">
    <text evidence="7">The sequence shown here is derived from an EMBL/GenBank/DDBJ whole genome shotgun (WGS) entry which is preliminary data.</text>
</comment>
<name>A0A2P6RVA3_ROSCH</name>
<dbReference type="GO" id="GO:0102805">
    <property type="term" value="F:codeine O-demethylase activity"/>
    <property type="evidence" value="ECO:0007669"/>
    <property type="project" value="UniProtKB-EC"/>
</dbReference>
<dbReference type="Gene3D" id="2.60.120.330">
    <property type="entry name" value="B-lactam Antibiotic, Isopenicillin N Synthase, Chain"/>
    <property type="match status" value="1"/>
</dbReference>
<evidence type="ECO:0000256" key="4">
    <source>
        <dbReference type="ARBA" id="ARBA00023004"/>
    </source>
</evidence>
<dbReference type="PROSITE" id="PS51257">
    <property type="entry name" value="PROKAR_LIPOPROTEIN"/>
    <property type="match status" value="1"/>
</dbReference>
<dbReference type="GO" id="GO:0046872">
    <property type="term" value="F:metal ion binding"/>
    <property type="evidence" value="ECO:0007669"/>
    <property type="project" value="UniProtKB-KW"/>
</dbReference>
<dbReference type="SUPFAM" id="SSF51197">
    <property type="entry name" value="Clavaminate synthase-like"/>
    <property type="match status" value="1"/>
</dbReference>
<dbReference type="FunFam" id="2.60.120.330:FF:000079">
    <property type="entry name" value="Protein SRG1"/>
    <property type="match status" value="1"/>
</dbReference>
<evidence type="ECO:0000313" key="8">
    <source>
        <dbReference type="Proteomes" id="UP000238479"/>
    </source>
</evidence>
<dbReference type="PANTHER" id="PTHR47991">
    <property type="entry name" value="OXOGLUTARATE/IRON-DEPENDENT DIOXYGENASE"/>
    <property type="match status" value="1"/>
</dbReference>
<evidence type="ECO:0000313" key="7">
    <source>
        <dbReference type="EMBL" id="PRQ50346.1"/>
    </source>
</evidence>
<proteinExistence type="inferred from homology"/>
<dbReference type="OMA" id="HECCKEW"/>
<dbReference type="InterPro" id="IPR044861">
    <property type="entry name" value="IPNS-like_FE2OG_OXY"/>
</dbReference>
<dbReference type="AlphaFoldDB" id="A0A2P6RVA3"/>
<dbReference type="Pfam" id="PF14226">
    <property type="entry name" value="DIOX_N"/>
    <property type="match status" value="1"/>
</dbReference>
<keyword evidence="7" id="KW-0808">Transferase</keyword>
<evidence type="ECO:0000256" key="5">
    <source>
        <dbReference type="RuleBase" id="RU003682"/>
    </source>
</evidence>
<gene>
    <name evidence="7" type="ORF">RchiOBHm_Chr2g0132181</name>
</gene>
<keyword evidence="7" id="KW-0489">Methyltransferase</keyword>
<dbReference type="Pfam" id="PF03171">
    <property type="entry name" value="2OG-FeII_Oxy"/>
    <property type="match status" value="1"/>
</dbReference>
<protein>
    <submittedName>
        <fullName evidence="7">Putative codeine 3-O-demethylase</fullName>
        <ecNumber evidence="7">1.14.11.32</ecNumber>
    </submittedName>
</protein>
<evidence type="ECO:0000256" key="1">
    <source>
        <dbReference type="ARBA" id="ARBA00008056"/>
    </source>
</evidence>
<dbReference type="Gramene" id="PRQ50346">
    <property type="protein sequence ID" value="PRQ50346"/>
    <property type="gene ID" value="RchiOBHm_Chr2g0132181"/>
</dbReference>
<dbReference type="InterPro" id="IPR005123">
    <property type="entry name" value="Oxoglu/Fe-dep_dioxygenase_dom"/>
</dbReference>
<dbReference type="STRING" id="74649.A0A2P6RVA3"/>
<dbReference type="InterPro" id="IPR027443">
    <property type="entry name" value="IPNS-like_sf"/>
</dbReference>
<dbReference type="GO" id="GO:0032259">
    <property type="term" value="P:methylation"/>
    <property type="evidence" value="ECO:0007669"/>
    <property type="project" value="UniProtKB-KW"/>
</dbReference>
<dbReference type="GO" id="GO:0031418">
    <property type="term" value="F:L-ascorbic acid binding"/>
    <property type="evidence" value="ECO:0007669"/>
    <property type="project" value="UniProtKB-KW"/>
</dbReference>
<organism evidence="7 8">
    <name type="scientific">Rosa chinensis</name>
    <name type="common">China rose</name>
    <dbReference type="NCBI Taxonomy" id="74649"/>
    <lineage>
        <taxon>Eukaryota</taxon>
        <taxon>Viridiplantae</taxon>
        <taxon>Streptophyta</taxon>
        <taxon>Embryophyta</taxon>
        <taxon>Tracheophyta</taxon>
        <taxon>Spermatophyta</taxon>
        <taxon>Magnoliopsida</taxon>
        <taxon>eudicotyledons</taxon>
        <taxon>Gunneridae</taxon>
        <taxon>Pentapetalae</taxon>
        <taxon>rosids</taxon>
        <taxon>fabids</taxon>
        <taxon>Rosales</taxon>
        <taxon>Rosaceae</taxon>
        <taxon>Rosoideae</taxon>
        <taxon>Rosoideae incertae sedis</taxon>
        <taxon>Rosa</taxon>
    </lineage>
</organism>
<keyword evidence="8" id="KW-1185">Reference proteome</keyword>
<dbReference type="EC" id="1.14.11.32" evidence="7"/>
<dbReference type="InterPro" id="IPR050295">
    <property type="entry name" value="Plant_2OG-oxidoreductases"/>
</dbReference>
<dbReference type="PROSITE" id="PS51471">
    <property type="entry name" value="FE2OG_OXY"/>
    <property type="match status" value="1"/>
</dbReference>
<reference evidence="7 8" key="1">
    <citation type="journal article" date="2018" name="Nat. Genet.">
        <title>The Rosa genome provides new insights in the design of modern roses.</title>
        <authorList>
            <person name="Bendahmane M."/>
        </authorList>
    </citation>
    <scope>NUCLEOTIDE SEQUENCE [LARGE SCALE GENOMIC DNA]</scope>
    <source>
        <strain evidence="8">cv. Old Blush</strain>
    </source>
</reference>
<keyword evidence="2 5" id="KW-0479">Metal-binding</keyword>
<dbReference type="EMBL" id="PDCK01000040">
    <property type="protein sequence ID" value="PRQ50346.1"/>
    <property type="molecule type" value="Genomic_DNA"/>
</dbReference>
<feature type="domain" description="Fe2OG dioxygenase" evidence="6">
    <location>
        <begin position="209"/>
        <end position="309"/>
    </location>
</feature>
<keyword evidence="3" id="KW-0847">Vitamin C</keyword>
<accession>A0A2P6RVA3</accession>